<comment type="caution">
    <text evidence="1">The sequence shown here is derived from an EMBL/GenBank/DDBJ whole genome shotgun (WGS) entry which is preliminary data.</text>
</comment>
<organism evidence="1 2">
    <name type="scientific">Helianthus annuus</name>
    <name type="common">Common sunflower</name>
    <dbReference type="NCBI Taxonomy" id="4232"/>
    <lineage>
        <taxon>Eukaryota</taxon>
        <taxon>Viridiplantae</taxon>
        <taxon>Streptophyta</taxon>
        <taxon>Embryophyta</taxon>
        <taxon>Tracheophyta</taxon>
        <taxon>Spermatophyta</taxon>
        <taxon>Magnoliopsida</taxon>
        <taxon>eudicotyledons</taxon>
        <taxon>Gunneridae</taxon>
        <taxon>Pentapetalae</taxon>
        <taxon>asterids</taxon>
        <taxon>campanulids</taxon>
        <taxon>Asterales</taxon>
        <taxon>Asteraceae</taxon>
        <taxon>Asteroideae</taxon>
        <taxon>Heliantheae alliance</taxon>
        <taxon>Heliantheae</taxon>
        <taxon>Helianthus</taxon>
    </lineage>
</organism>
<proteinExistence type="predicted"/>
<dbReference type="EMBL" id="MNCJ02000328">
    <property type="protein sequence ID" value="KAF5774133.1"/>
    <property type="molecule type" value="Genomic_DNA"/>
</dbReference>
<reference evidence="1" key="1">
    <citation type="journal article" date="2017" name="Nature">
        <title>The sunflower genome provides insights into oil metabolism, flowering and Asterid evolution.</title>
        <authorList>
            <person name="Badouin H."/>
            <person name="Gouzy J."/>
            <person name="Grassa C.J."/>
            <person name="Murat F."/>
            <person name="Staton S.E."/>
            <person name="Cottret L."/>
            <person name="Lelandais-Briere C."/>
            <person name="Owens G.L."/>
            <person name="Carrere S."/>
            <person name="Mayjonade B."/>
            <person name="Legrand L."/>
            <person name="Gill N."/>
            <person name="Kane N.C."/>
            <person name="Bowers J.E."/>
            <person name="Hubner S."/>
            <person name="Bellec A."/>
            <person name="Berard A."/>
            <person name="Berges H."/>
            <person name="Blanchet N."/>
            <person name="Boniface M.C."/>
            <person name="Brunel D."/>
            <person name="Catrice O."/>
            <person name="Chaidir N."/>
            <person name="Claudel C."/>
            <person name="Donnadieu C."/>
            <person name="Faraut T."/>
            <person name="Fievet G."/>
            <person name="Helmstetter N."/>
            <person name="King M."/>
            <person name="Knapp S.J."/>
            <person name="Lai Z."/>
            <person name="Le Paslier M.C."/>
            <person name="Lippi Y."/>
            <person name="Lorenzon L."/>
            <person name="Mandel J.R."/>
            <person name="Marage G."/>
            <person name="Marchand G."/>
            <person name="Marquand E."/>
            <person name="Bret-Mestries E."/>
            <person name="Morien E."/>
            <person name="Nambeesan S."/>
            <person name="Nguyen T."/>
            <person name="Pegot-Espagnet P."/>
            <person name="Pouilly N."/>
            <person name="Raftis F."/>
            <person name="Sallet E."/>
            <person name="Schiex T."/>
            <person name="Thomas J."/>
            <person name="Vandecasteele C."/>
            <person name="Vares D."/>
            <person name="Vear F."/>
            <person name="Vautrin S."/>
            <person name="Crespi M."/>
            <person name="Mangin B."/>
            <person name="Burke J.M."/>
            <person name="Salse J."/>
            <person name="Munos S."/>
            <person name="Vincourt P."/>
            <person name="Rieseberg L.H."/>
            <person name="Langlade N.B."/>
        </authorList>
    </citation>
    <scope>NUCLEOTIDE SEQUENCE</scope>
    <source>
        <tissue evidence="1">Leaves</tissue>
    </source>
</reference>
<evidence type="ECO:0000313" key="2">
    <source>
        <dbReference type="Proteomes" id="UP000215914"/>
    </source>
</evidence>
<sequence>MVFHCCEKFCIVLYLGKATFPVRDGSRVPYAIYSICRVSAAFHHDASSEASISSILELMEFWQGAWF</sequence>
<dbReference type="Proteomes" id="UP000215914">
    <property type="component" value="Unassembled WGS sequence"/>
</dbReference>
<accession>A0A9K3HCL5</accession>
<gene>
    <name evidence="1" type="ORF">HanXRQr2_Chr13g0596771</name>
</gene>
<reference evidence="1" key="2">
    <citation type="submission" date="2020-06" db="EMBL/GenBank/DDBJ databases">
        <title>Helianthus annuus Genome sequencing and assembly Release 2.</title>
        <authorList>
            <person name="Gouzy J."/>
            <person name="Langlade N."/>
            <person name="Munos S."/>
        </authorList>
    </citation>
    <scope>NUCLEOTIDE SEQUENCE</scope>
    <source>
        <tissue evidence="1">Leaves</tissue>
    </source>
</reference>
<evidence type="ECO:0000313" key="1">
    <source>
        <dbReference type="EMBL" id="KAF5774133.1"/>
    </source>
</evidence>
<dbReference type="AlphaFoldDB" id="A0A9K3HCL5"/>
<protein>
    <submittedName>
        <fullName evidence="1">Uncharacterized protein</fullName>
    </submittedName>
</protein>
<keyword evidence="2" id="KW-1185">Reference proteome</keyword>
<dbReference type="Gramene" id="mRNA:HanXRQr2_Chr13g0596771">
    <property type="protein sequence ID" value="mRNA:HanXRQr2_Chr13g0596771"/>
    <property type="gene ID" value="HanXRQr2_Chr13g0596771"/>
</dbReference>
<name>A0A9K3HCL5_HELAN</name>